<reference evidence="2 3" key="1">
    <citation type="submission" date="2016-10" db="EMBL/GenBank/DDBJ databases">
        <authorList>
            <person name="Cai Z."/>
        </authorList>
    </citation>
    <scope>NUCLEOTIDE SEQUENCE [LARGE SCALE GENOMIC DNA]</scope>
    <source>
        <strain evidence="2 3">CGMCC 1.10826</strain>
    </source>
</reference>
<dbReference type="AlphaFoldDB" id="A0A2Y8ZXY3"/>
<keyword evidence="3" id="KW-1185">Reference proteome</keyword>
<feature type="region of interest" description="Disordered" evidence="1">
    <location>
        <begin position="1"/>
        <end position="46"/>
    </location>
</feature>
<feature type="compositionally biased region" description="Basic and acidic residues" evidence="1">
    <location>
        <begin position="7"/>
        <end position="20"/>
    </location>
</feature>
<sequence length="46" mass="5167">MSTTPDEPTRVEPPADHEEPVTLEEDETVPPRPEEEIADQLRANPT</sequence>
<accession>A0A2Y8ZXY3</accession>
<proteinExistence type="predicted"/>
<dbReference type="RefSeq" id="WP_181424488.1">
    <property type="nucleotide sequence ID" value="NZ_QKLZ01000001.1"/>
</dbReference>
<evidence type="ECO:0000313" key="3">
    <source>
        <dbReference type="Proteomes" id="UP000250222"/>
    </source>
</evidence>
<evidence type="ECO:0000313" key="2">
    <source>
        <dbReference type="EMBL" id="SSA36406.1"/>
    </source>
</evidence>
<evidence type="ECO:0000256" key="1">
    <source>
        <dbReference type="SAM" id="MobiDB-lite"/>
    </source>
</evidence>
<organism evidence="2 3">
    <name type="scientific">Georgenia satyanarayanai</name>
    <dbReference type="NCBI Taxonomy" id="860221"/>
    <lineage>
        <taxon>Bacteria</taxon>
        <taxon>Bacillati</taxon>
        <taxon>Actinomycetota</taxon>
        <taxon>Actinomycetes</taxon>
        <taxon>Micrococcales</taxon>
        <taxon>Bogoriellaceae</taxon>
        <taxon>Georgenia</taxon>
    </lineage>
</organism>
<name>A0A2Y8ZXY3_9MICO</name>
<protein>
    <submittedName>
        <fullName evidence="2">Uncharacterized protein</fullName>
    </submittedName>
</protein>
<gene>
    <name evidence="2" type="ORF">SAMN05216184_10165</name>
</gene>
<dbReference type="Proteomes" id="UP000250222">
    <property type="component" value="Unassembled WGS sequence"/>
</dbReference>
<dbReference type="EMBL" id="UETB01000001">
    <property type="protein sequence ID" value="SSA36406.1"/>
    <property type="molecule type" value="Genomic_DNA"/>
</dbReference>